<organism evidence="2 3">
    <name type="scientific">Monilinia laxa</name>
    <name type="common">Brown rot fungus</name>
    <name type="synonym">Sclerotinia laxa</name>
    <dbReference type="NCBI Taxonomy" id="61186"/>
    <lineage>
        <taxon>Eukaryota</taxon>
        <taxon>Fungi</taxon>
        <taxon>Dikarya</taxon>
        <taxon>Ascomycota</taxon>
        <taxon>Pezizomycotina</taxon>
        <taxon>Leotiomycetes</taxon>
        <taxon>Helotiales</taxon>
        <taxon>Sclerotiniaceae</taxon>
        <taxon>Monilinia</taxon>
    </lineage>
</organism>
<dbReference type="AlphaFoldDB" id="A0A5N6K2P0"/>
<evidence type="ECO:0000256" key="1">
    <source>
        <dbReference type="SAM" id="Phobius"/>
    </source>
</evidence>
<sequence length="77" mass="9116">MGFAVCSFVFVSWHLRRNNNLGNLMWDIGFVIFFEGLVWVLRYSAFLYMGCFVSNKIFDDLGNEMERNGNKSLYERE</sequence>
<keyword evidence="1" id="KW-1133">Transmembrane helix</keyword>
<evidence type="ECO:0000313" key="3">
    <source>
        <dbReference type="Proteomes" id="UP000326757"/>
    </source>
</evidence>
<comment type="caution">
    <text evidence="2">The sequence shown here is derived from an EMBL/GenBank/DDBJ whole genome shotgun (WGS) entry which is preliminary data.</text>
</comment>
<protein>
    <submittedName>
        <fullName evidence="2">Uncharacterized protein</fullName>
    </submittedName>
</protein>
<name>A0A5N6K2P0_MONLA</name>
<keyword evidence="1" id="KW-0812">Transmembrane</keyword>
<keyword evidence="3" id="KW-1185">Reference proteome</keyword>
<evidence type="ECO:0000313" key="2">
    <source>
        <dbReference type="EMBL" id="KAB8296304.1"/>
    </source>
</evidence>
<gene>
    <name evidence="2" type="ORF">EYC80_009074</name>
</gene>
<dbReference type="Proteomes" id="UP000326757">
    <property type="component" value="Unassembled WGS sequence"/>
</dbReference>
<accession>A0A5N6K2P0</accession>
<reference evidence="2 3" key="1">
    <citation type="submission" date="2019-06" db="EMBL/GenBank/DDBJ databases">
        <title>Genome Sequence of the Brown Rot Fungal Pathogen Monilinia laxa.</title>
        <authorList>
            <person name="De Miccolis Angelini R.M."/>
            <person name="Landi L."/>
            <person name="Abate D."/>
            <person name="Pollastro S."/>
            <person name="Romanazzi G."/>
            <person name="Faretra F."/>
        </authorList>
    </citation>
    <scope>NUCLEOTIDE SEQUENCE [LARGE SCALE GENOMIC DNA]</scope>
    <source>
        <strain evidence="2 3">Mlax316</strain>
    </source>
</reference>
<feature type="transmembrane region" description="Helical" evidence="1">
    <location>
        <begin position="24"/>
        <end position="41"/>
    </location>
</feature>
<proteinExistence type="predicted"/>
<dbReference type="EMBL" id="VIGI01000009">
    <property type="protein sequence ID" value="KAB8296304.1"/>
    <property type="molecule type" value="Genomic_DNA"/>
</dbReference>
<keyword evidence="1" id="KW-0472">Membrane</keyword>